<name>A0ACB7EUL2_NIBAL</name>
<reference evidence="1" key="1">
    <citation type="submission" date="2020-04" db="EMBL/GenBank/DDBJ databases">
        <title>A chromosome-scale assembly and high-density genetic map of the yellow drum (Nibea albiflora) genome.</title>
        <authorList>
            <person name="Xu D."/>
            <person name="Zhang W."/>
            <person name="Chen R."/>
            <person name="Tan P."/>
            <person name="Wang L."/>
            <person name="Song H."/>
            <person name="Tian L."/>
            <person name="Zhu Q."/>
            <person name="Wang B."/>
        </authorList>
    </citation>
    <scope>NUCLEOTIDE SEQUENCE</scope>
    <source>
        <strain evidence="1">ZJHYS-2018</strain>
    </source>
</reference>
<evidence type="ECO:0000313" key="1">
    <source>
        <dbReference type="EMBL" id="KAG8005917.1"/>
    </source>
</evidence>
<gene>
    <name evidence="1" type="primary">FCRL5.5</name>
    <name evidence="1" type="ORF">GBF38_004980</name>
</gene>
<keyword evidence="2" id="KW-1185">Reference proteome</keyword>
<evidence type="ECO:0000313" key="2">
    <source>
        <dbReference type="Proteomes" id="UP000805704"/>
    </source>
</evidence>
<comment type="caution">
    <text evidence="1">The sequence shown here is derived from an EMBL/GenBank/DDBJ whole genome shotgun (WGS) entry which is preliminary data.</text>
</comment>
<dbReference type="Proteomes" id="UP000805704">
    <property type="component" value="Chromosome 21"/>
</dbReference>
<dbReference type="EMBL" id="CM024809">
    <property type="protein sequence ID" value="KAG8005917.1"/>
    <property type="molecule type" value="Genomic_DNA"/>
</dbReference>
<accession>A0ACB7EUL2</accession>
<protein>
    <submittedName>
        <fullName evidence="1">Fc receptor-like protein 5</fullName>
    </submittedName>
</protein>
<organism evidence="1 2">
    <name type="scientific">Nibea albiflora</name>
    <name type="common">Yellow drum</name>
    <name type="synonym">Corvina albiflora</name>
    <dbReference type="NCBI Taxonomy" id="240163"/>
    <lineage>
        <taxon>Eukaryota</taxon>
        <taxon>Metazoa</taxon>
        <taxon>Chordata</taxon>
        <taxon>Craniata</taxon>
        <taxon>Vertebrata</taxon>
        <taxon>Euteleostomi</taxon>
        <taxon>Actinopterygii</taxon>
        <taxon>Neopterygii</taxon>
        <taxon>Teleostei</taxon>
        <taxon>Neoteleostei</taxon>
        <taxon>Acanthomorphata</taxon>
        <taxon>Eupercaria</taxon>
        <taxon>Sciaenidae</taxon>
        <taxon>Nibea</taxon>
    </lineage>
</organism>
<sequence>MASSLFAVCIAGVFHTLVLPDTKKQAALRVVPNRSQFFQYEEISLSCEQQGSSSEWSIKRNTSLKINQDCFTSWGRVDESLCVTDTLYPADTGVYWCESAAGECSDPINITVTGGVVILESPALPVMEGDDVTLRCISRMTSSSNLTADFYKDGRLIGSSSTGNMTIYRVSKSDEGVYECNISGAGQSPDSRLTIRGEINKEIFY</sequence>
<proteinExistence type="predicted"/>